<dbReference type="InterPro" id="IPR001763">
    <property type="entry name" value="Rhodanese-like_dom"/>
</dbReference>
<dbReference type="CDD" id="cd00038">
    <property type="entry name" value="CAP_ED"/>
    <property type="match status" value="1"/>
</dbReference>
<dbReference type="Pfam" id="PF00027">
    <property type="entry name" value="cNMP_binding"/>
    <property type="match status" value="1"/>
</dbReference>
<comment type="caution">
    <text evidence="3">The sequence shown here is derived from an EMBL/GenBank/DDBJ whole genome shotgun (WGS) entry which is preliminary data.</text>
</comment>
<dbReference type="PROSITE" id="PS50042">
    <property type="entry name" value="CNMP_BINDING_3"/>
    <property type="match status" value="2"/>
</dbReference>
<dbReference type="OrthoDB" id="9814704at2"/>
<feature type="domain" description="Cyclic nucleotide-binding" evidence="1">
    <location>
        <begin position="18"/>
        <end position="109"/>
    </location>
</feature>
<dbReference type="PANTHER" id="PTHR23011:SF28">
    <property type="entry name" value="CYCLIC NUCLEOTIDE-BINDING DOMAIN CONTAINING PROTEIN"/>
    <property type="match status" value="1"/>
</dbReference>
<dbReference type="PROSITE" id="PS50206">
    <property type="entry name" value="RHODANESE_3"/>
    <property type="match status" value="1"/>
</dbReference>
<dbReference type="SUPFAM" id="SSF52821">
    <property type="entry name" value="Rhodanese/Cell cycle control phosphatase"/>
    <property type="match status" value="1"/>
</dbReference>
<dbReference type="STRING" id="1317117.ATO7_13228"/>
<reference evidence="3 4" key="1">
    <citation type="submission" date="2013-04" db="EMBL/GenBank/DDBJ databases">
        <title>Oceanococcus atlanticus 22II-S10r2 Genome Sequencing.</title>
        <authorList>
            <person name="Lai Q."/>
            <person name="Li G."/>
            <person name="Shao Z."/>
        </authorList>
    </citation>
    <scope>NUCLEOTIDE SEQUENCE [LARGE SCALE GENOMIC DNA]</scope>
    <source>
        <strain evidence="3 4">22II-S10r2</strain>
    </source>
</reference>
<dbReference type="SMART" id="SM00100">
    <property type="entry name" value="cNMP"/>
    <property type="match status" value="1"/>
</dbReference>
<dbReference type="InterPro" id="IPR014710">
    <property type="entry name" value="RmlC-like_jellyroll"/>
</dbReference>
<dbReference type="Gene3D" id="3.40.250.10">
    <property type="entry name" value="Rhodanese-like domain"/>
    <property type="match status" value="1"/>
</dbReference>
<gene>
    <name evidence="3" type="ORF">ATO7_13228</name>
</gene>
<dbReference type="EMBL" id="AQQV01000003">
    <property type="protein sequence ID" value="ORE86261.1"/>
    <property type="molecule type" value="Genomic_DNA"/>
</dbReference>
<feature type="domain" description="Rhodanese" evidence="2">
    <location>
        <begin position="272"/>
        <end position="351"/>
    </location>
</feature>
<evidence type="ECO:0000313" key="4">
    <source>
        <dbReference type="Proteomes" id="UP000192342"/>
    </source>
</evidence>
<dbReference type="SUPFAM" id="SSF51206">
    <property type="entry name" value="cAMP-binding domain-like"/>
    <property type="match status" value="2"/>
</dbReference>
<evidence type="ECO:0000259" key="2">
    <source>
        <dbReference type="PROSITE" id="PS50206"/>
    </source>
</evidence>
<evidence type="ECO:0000313" key="3">
    <source>
        <dbReference type="EMBL" id="ORE86261.1"/>
    </source>
</evidence>
<accession>A0A1Y1SCB7</accession>
<feature type="domain" description="Cyclic nucleotide-binding" evidence="1">
    <location>
        <begin position="150"/>
        <end position="254"/>
    </location>
</feature>
<dbReference type="PANTHER" id="PTHR23011">
    <property type="entry name" value="CYCLIC NUCLEOTIDE-BINDING DOMAIN CONTAINING PROTEIN"/>
    <property type="match status" value="1"/>
</dbReference>
<evidence type="ECO:0000259" key="1">
    <source>
        <dbReference type="PROSITE" id="PS50042"/>
    </source>
</evidence>
<proteinExistence type="predicted"/>
<sequence length="352" mass="38925">MANTPTQLSIDEFRKLSPINGLREESLQQLYKRIATLTEKSGKDLFARGSANADSYYLLSGEIELIDAEGRVARTLVAGSADAMHRIAHQIPRVVSARCKTAVEYIRIDSGLLDVMLTWDQTGSFEVDELSADSEDADGDWMTRLLQMKAFQKVPPSNLQAMFMRMEQIPVKAGDVVVRQDSDGDFFYVIIKGRAMVTRETRTSPKPIRLAELETGSCFGEESLISDDKRNASVTMLEAGTLMRLAKDDFRALLTAPLTLNVKLDEGKALVASGKARWLDVRLPSEYKNQHLDGAINLPLFMLRPKLGSLDKNLVYLVYCDGGRRSQVGAFVLTQKGFEAKVLDGGIPVEAG</sequence>
<dbReference type="Gene3D" id="2.60.120.10">
    <property type="entry name" value="Jelly Rolls"/>
    <property type="match status" value="2"/>
</dbReference>
<dbReference type="Proteomes" id="UP000192342">
    <property type="component" value="Unassembled WGS sequence"/>
</dbReference>
<name>A0A1Y1SCB7_9GAMM</name>
<dbReference type="AlphaFoldDB" id="A0A1Y1SCB7"/>
<dbReference type="InterPro" id="IPR036873">
    <property type="entry name" value="Rhodanese-like_dom_sf"/>
</dbReference>
<dbReference type="InterPro" id="IPR018490">
    <property type="entry name" value="cNMP-bd_dom_sf"/>
</dbReference>
<keyword evidence="4" id="KW-1185">Reference proteome</keyword>
<dbReference type="Pfam" id="PF00581">
    <property type="entry name" value="Rhodanese"/>
    <property type="match status" value="1"/>
</dbReference>
<dbReference type="SMART" id="SM00450">
    <property type="entry name" value="RHOD"/>
    <property type="match status" value="1"/>
</dbReference>
<dbReference type="RefSeq" id="WP_158523212.1">
    <property type="nucleotide sequence ID" value="NZ_AQQV01000003.1"/>
</dbReference>
<dbReference type="InterPro" id="IPR000595">
    <property type="entry name" value="cNMP-bd_dom"/>
</dbReference>
<organism evidence="3 4">
    <name type="scientific">Oceanococcus atlanticus</name>
    <dbReference type="NCBI Taxonomy" id="1317117"/>
    <lineage>
        <taxon>Bacteria</taxon>
        <taxon>Pseudomonadati</taxon>
        <taxon>Pseudomonadota</taxon>
        <taxon>Gammaproteobacteria</taxon>
        <taxon>Chromatiales</taxon>
        <taxon>Oceanococcaceae</taxon>
        <taxon>Oceanococcus</taxon>
    </lineage>
</organism>
<protein>
    <submittedName>
        <fullName evidence="3">Cyclic nucleotide-binding protein</fullName>
    </submittedName>
</protein>